<reference evidence="1" key="1">
    <citation type="submission" date="2018-02" db="EMBL/GenBank/DDBJ databases">
        <title>Rhizophora mucronata_Transcriptome.</title>
        <authorList>
            <person name="Meera S.P."/>
            <person name="Sreeshan A."/>
            <person name="Augustine A."/>
        </authorList>
    </citation>
    <scope>NUCLEOTIDE SEQUENCE</scope>
    <source>
        <tissue evidence="1">Leaf</tissue>
    </source>
</reference>
<evidence type="ECO:0000313" key="1">
    <source>
        <dbReference type="EMBL" id="MBX07916.1"/>
    </source>
</evidence>
<sequence length="40" mass="4910">MVCSGHLVRSHDWSFDRPRNRKWVCSRGRSWCYIRSSLFH</sequence>
<dbReference type="EMBL" id="GGEC01027432">
    <property type="protein sequence ID" value="MBX07916.1"/>
    <property type="molecule type" value="Transcribed_RNA"/>
</dbReference>
<dbReference type="AlphaFoldDB" id="A0A2P2KQD3"/>
<organism evidence="1">
    <name type="scientific">Rhizophora mucronata</name>
    <name type="common">Asiatic mangrove</name>
    <dbReference type="NCBI Taxonomy" id="61149"/>
    <lineage>
        <taxon>Eukaryota</taxon>
        <taxon>Viridiplantae</taxon>
        <taxon>Streptophyta</taxon>
        <taxon>Embryophyta</taxon>
        <taxon>Tracheophyta</taxon>
        <taxon>Spermatophyta</taxon>
        <taxon>Magnoliopsida</taxon>
        <taxon>eudicotyledons</taxon>
        <taxon>Gunneridae</taxon>
        <taxon>Pentapetalae</taxon>
        <taxon>rosids</taxon>
        <taxon>fabids</taxon>
        <taxon>Malpighiales</taxon>
        <taxon>Rhizophoraceae</taxon>
        <taxon>Rhizophora</taxon>
    </lineage>
</organism>
<protein>
    <submittedName>
        <fullName evidence="1">NEP1-interacting protein 1-like isoform X2</fullName>
    </submittedName>
</protein>
<proteinExistence type="predicted"/>
<accession>A0A2P2KQD3</accession>
<name>A0A2P2KQD3_RHIMU</name>